<evidence type="ECO:0000313" key="1">
    <source>
        <dbReference type="EMBL" id="MEQ4484418.1"/>
    </source>
</evidence>
<gene>
    <name evidence="1" type="ORF">QJS35_18630</name>
</gene>
<dbReference type="EMBL" id="JASKHM010000011">
    <property type="protein sequence ID" value="MEQ4484418.1"/>
    <property type="molecule type" value="Genomic_DNA"/>
</dbReference>
<comment type="caution">
    <text evidence="1">The sequence shown here is derived from an EMBL/GenBank/DDBJ whole genome shotgun (WGS) entry which is preliminary data.</text>
</comment>
<dbReference type="RefSeq" id="WP_232186974.1">
    <property type="nucleotide sequence ID" value="NZ_JAIOAP010000010.1"/>
</dbReference>
<sequence>MVSFEQAHDEFIQSHLRRRTGERKGRLLRGHQHGEKLFLMNIWWILKGNFTYLHPEFEILDWRGRSYFADFCWKPPGPIKLLIEVKSYSHHVRDLDREGYCRELNRELFNQAMGYRVISFAYDDVEKRPDLCITLLRLYISTHFSSESSTNLHILAESEIIRLCFQLARDIRPIDISKHLRIDHRTAIKHLNVLCDKGWLNPIRGASGKRIIRYALSGGFGKWE</sequence>
<evidence type="ECO:0000313" key="2">
    <source>
        <dbReference type="Proteomes" id="UP001493487"/>
    </source>
</evidence>
<proteinExistence type="predicted"/>
<organism evidence="1 2">
    <name type="scientific">Cohnella silvisoli</name>
    <dbReference type="NCBI Taxonomy" id="2873699"/>
    <lineage>
        <taxon>Bacteria</taxon>
        <taxon>Bacillati</taxon>
        <taxon>Bacillota</taxon>
        <taxon>Bacilli</taxon>
        <taxon>Bacillales</taxon>
        <taxon>Paenibacillaceae</taxon>
        <taxon>Cohnella</taxon>
    </lineage>
</organism>
<reference evidence="1 2" key="1">
    <citation type="journal article" date="2023" name="Genome Announc.">
        <title>Pan-Genome Analyses of the Genus Cohnella and Proposal of the Novel Species Cohnella silvisoli sp. nov., Isolated from Forest Soil.</title>
        <authorList>
            <person name="Wang C."/>
            <person name="Mao L."/>
            <person name="Bao G."/>
            <person name="Zhu H."/>
        </authorList>
    </citation>
    <scope>NUCLEOTIDE SEQUENCE [LARGE SCALE GENOMIC DNA]</scope>
    <source>
        <strain evidence="1 2">NL03-T5-1</strain>
    </source>
</reference>
<accession>A0ABV1KXM9</accession>
<dbReference type="InterPro" id="IPR036390">
    <property type="entry name" value="WH_DNA-bd_sf"/>
</dbReference>
<keyword evidence="2" id="KW-1185">Reference proteome</keyword>
<dbReference type="Proteomes" id="UP001493487">
    <property type="component" value="Unassembled WGS sequence"/>
</dbReference>
<evidence type="ECO:0008006" key="3">
    <source>
        <dbReference type="Google" id="ProtNLM"/>
    </source>
</evidence>
<dbReference type="SUPFAM" id="SSF46785">
    <property type="entry name" value="Winged helix' DNA-binding domain"/>
    <property type="match status" value="1"/>
</dbReference>
<name>A0ABV1KXM9_9BACL</name>
<protein>
    <recommendedName>
        <fullName evidence="3">DUF559 domain-containing protein</fullName>
    </recommendedName>
</protein>